<dbReference type="AlphaFoldDB" id="A0A285UUY8"/>
<proteinExistence type="predicted"/>
<evidence type="ECO:0000313" key="2">
    <source>
        <dbReference type="Proteomes" id="UP000219167"/>
    </source>
</evidence>
<dbReference type="Gene3D" id="3.30.565.60">
    <property type="match status" value="1"/>
</dbReference>
<keyword evidence="2" id="KW-1185">Reference proteome</keyword>
<dbReference type="Proteomes" id="UP000219167">
    <property type="component" value="Unassembled WGS sequence"/>
</dbReference>
<dbReference type="Pfam" id="PF13749">
    <property type="entry name" value="HATPase_c_4"/>
    <property type="match status" value="1"/>
</dbReference>
<keyword evidence="1" id="KW-0547">Nucleotide-binding</keyword>
<gene>
    <name evidence="1" type="ORF">SAMN05892877_11253</name>
</gene>
<dbReference type="GO" id="GO:0004386">
    <property type="term" value="F:helicase activity"/>
    <property type="evidence" value="ECO:0007669"/>
    <property type="project" value="UniProtKB-KW"/>
</dbReference>
<protein>
    <submittedName>
        <fullName evidence="1">ATP-dependent DNA helicase recG-like protein</fullName>
    </submittedName>
</protein>
<organism evidence="1 2">
    <name type="scientific">Rhizobium subbaraonis</name>
    <dbReference type="NCBI Taxonomy" id="908946"/>
    <lineage>
        <taxon>Bacteria</taxon>
        <taxon>Pseudomonadati</taxon>
        <taxon>Pseudomonadota</taxon>
        <taxon>Alphaproteobacteria</taxon>
        <taxon>Hyphomicrobiales</taxon>
        <taxon>Rhizobiaceae</taxon>
        <taxon>Rhizobium/Agrobacterium group</taxon>
        <taxon>Rhizobium</taxon>
    </lineage>
</organism>
<name>A0A285UUY8_9HYPH</name>
<dbReference type="InterPro" id="IPR038475">
    <property type="entry name" value="RecG_C_sf"/>
</dbReference>
<reference evidence="1 2" key="1">
    <citation type="submission" date="2017-08" db="EMBL/GenBank/DDBJ databases">
        <authorList>
            <person name="de Groot N.N."/>
        </authorList>
    </citation>
    <scope>NUCLEOTIDE SEQUENCE [LARGE SCALE GENOMIC DNA]</scope>
    <source>
        <strain evidence="1 2">JC85</strain>
    </source>
</reference>
<keyword evidence="1" id="KW-0347">Helicase</keyword>
<sequence length="69" mass="8145">MIEIYANRVEISNPGKPIVPVERFIDGYQSRNEKLTDLMRRMYICEERSSGVDRVVHTVEQVTIRDEMM</sequence>
<evidence type="ECO:0000313" key="1">
    <source>
        <dbReference type="EMBL" id="SOC44061.1"/>
    </source>
</evidence>
<keyword evidence="1" id="KW-0378">Hydrolase</keyword>
<dbReference type="RefSeq" id="WP_210202003.1">
    <property type="nucleotide sequence ID" value="NZ_OBQD01000012.1"/>
</dbReference>
<dbReference type="EMBL" id="OBQD01000012">
    <property type="protein sequence ID" value="SOC44061.1"/>
    <property type="molecule type" value="Genomic_DNA"/>
</dbReference>
<accession>A0A285UUY8</accession>
<keyword evidence="1" id="KW-0067">ATP-binding</keyword>